<proteinExistence type="predicted"/>
<reference evidence="1 2" key="1">
    <citation type="submission" date="2019-07" db="EMBL/GenBank/DDBJ databases">
        <title>Whole genome shotgun sequence of Acetobacter nitrogenifigens NBRC 105050.</title>
        <authorList>
            <person name="Hosoyama A."/>
            <person name="Uohara A."/>
            <person name="Ohji S."/>
            <person name="Ichikawa N."/>
        </authorList>
    </citation>
    <scope>NUCLEOTIDE SEQUENCE [LARGE SCALE GENOMIC DNA]</scope>
    <source>
        <strain evidence="1 2">NBRC 105050</strain>
    </source>
</reference>
<dbReference type="Proteomes" id="UP000321635">
    <property type="component" value="Unassembled WGS sequence"/>
</dbReference>
<gene>
    <name evidence="1" type="ORF">ANI02nite_22400</name>
</gene>
<protein>
    <submittedName>
        <fullName evidence="1">Uncharacterized protein</fullName>
    </submittedName>
</protein>
<organism evidence="1 2">
    <name type="scientific">Acetobacter nitrogenifigens DSM 23921 = NBRC 105050</name>
    <dbReference type="NCBI Taxonomy" id="1120919"/>
    <lineage>
        <taxon>Bacteria</taxon>
        <taxon>Pseudomonadati</taxon>
        <taxon>Pseudomonadota</taxon>
        <taxon>Alphaproteobacteria</taxon>
        <taxon>Acetobacterales</taxon>
        <taxon>Acetobacteraceae</taxon>
        <taxon>Acetobacter</taxon>
    </lineage>
</organism>
<dbReference type="EMBL" id="BJYF01000016">
    <property type="protein sequence ID" value="GEN60356.1"/>
    <property type="molecule type" value="Genomic_DNA"/>
</dbReference>
<accession>A0A511XBM7</accession>
<dbReference type="AlphaFoldDB" id="A0A511XBM7"/>
<comment type="caution">
    <text evidence="1">The sequence shown here is derived from an EMBL/GenBank/DDBJ whole genome shotgun (WGS) entry which is preliminary data.</text>
</comment>
<evidence type="ECO:0000313" key="2">
    <source>
        <dbReference type="Proteomes" id="UP000321635"/>
    </source>
</evidence>
<name>A0A511XBM7_9PROT</name>
<keyword evidence="2" id="KW-1185">Reference proteome</keyword>
<evidence type="ECO:0000313" key="1">
    <source>
        <dbReference type="EMBL" id="GEN60356.1"/>
    </source>
</evidence>
<sequence>MTGTAVKDSPDANALAETLLREHGFSALDVADRQARHELHVSNVPAAELWVAALRILCQDTRALKVASNERDNPEPPPSKND</sequence>